<dbReference type="Gene3D" id="3.40.1190.20">
    <property type="match status" value="1"/>
</dbReference>
<dbReference type="AlphaFoldDB" id="A0A432V2H9"/>
<gene>
    <name evidence="4" type="ORF">EET67_18325</name>
</gene>
<evidence type="ECO:0000313" key="4">
    <source>
        <dbReference type="EMBL" id="RUM96308.1"/>
    </source>
</evidence>
<evidence type="ECO:0000313" key="5">
    <source>
        <dbReference type="Proteomes" id="UP000281647"/>
    </source>
</evidence>
<evidence type="ECO:0000259" key="3">
    <source>
        <dbReference type="Pfam" id="PF08543"/>
    </source>
</evidence>
<protein>
    <recommendedName>
        <fullName evidence="2">hydroxymethylpyrimidine kinase</fullName>
        <ecNumber evidence="2">2.7.1.49</ecNumber>
    </recommendedName>
</protein>
<keyword evidence="4" id="KW-0808">Transferase</keyword>
<dbReference type="OrthoDB" id="9810880at2"/>
<dbReference type="InterPro" id="IPR004399">
    <property type="entry name" value="HMP/HMP-P_kinase_dom"/>
</dbReference>
<keyword evidence="4" id="KW-0418">Kinase</keyword>
<dbReference type="GO" id="GO:0008972">
    <property type="term" value="F:phosphomethylpyrimidine kinase activity"/>
    <property type="evidence" value="ECO:0007669"/>
    <property type="project" value="InterPro"/>
</dbReference>
<comment type="pathway">
    <text evidence="1">Cofactor biosynthesis; thiamine diphosphate biosynthesis.</text>
</comment>
<dbReference type="PANTHER" id="PTHR20858">
    <property type="entry name" value="PHOSPHOMETHYLPYRIMIDINE KINASE"/>
    <property type="match status" value="1"/>
</dbReference>
<name>A0A432V2H9_9HYPH</name>
<dbReference type="CDD" id="cd01169">
    <property type="entry name" value="HMPP_kinase"/>
    <property type="match status" value="1"/>
</dbReference>
<dbReference type="Proteomes" id="UP000281647">
    <property type="component" value="Unassembled WGS sequence"/>
</dbReference>
<dbReference type="PANTHER" id="PTHR20858:SF17">
    <property type="entry name" value="HYDROXYMETHYLPYRIMIDINE_PHOSPHOMETHYLPYRIMIDINE KINASE THI20-RELATED"/>
    <property type="match status" value="1"/>
</dbReference>
<dbReference type="GO" id="GO:0005829">
    <property type="term" value="C:cytosol"/>
    <property type="evidence" value="ECO:0007669"/>
    <property type="project" value="TreeGrafter"/>
</dbReference>
<reference evidence="4 5" key="1">
    <citation type="submission" date="2018-11" db="EMBL/GenBank/DDBJ databases">
        <title>Pseudaminobacter arsenicus sp. nov., an arsenic-resistant bacterium isolated from arsenic-rich aquifers.</title>
        <authorList>
            <person name="Mu Y."/>
        </authorList>
    </citation>
    <scope>NUCLEOTIDE SEQUENCE [LARGE SCALE GENOMIC DNA]</scope>
    <source>
        <strain evidence="4 5">CB3</strain>
    </source>
</reference>
<dbReference type="RefSeq" id="WP_128627993.1">
    <property type="nucleotide sequence ID" value="NZ_RKST01000020.1"/>
</dbReference>
<dbReference type="GO" id="GO:0009228">
    <property type="term" value="P:thiamine biosynthetic process"/>
    <property type="evidence" value="ECO:0007669"/>
    <property type="project" value="InterPro"/>
</dbReference>
<evidence type="ECO:0000256" key="2">
    <source>
        <dbReference type="ARBA" id="ARBA00012135"/>
    </source>
</evidence>
<comment type="caution">
    <text evidence="4">The sequence shown here is derived from an EMBL/GenBank/DDBJ whole genome shotgun (WGS) entry which is preliminary data.</text>
</comment>
<dbReference type="GO" id="GO:0009229">
    <property type="term" value="P:thiamine diphosphate biosynthetic process"/>
    <property type="evidence" value="ECO:0007669"/>
    <property type="project" value="UniProtKB-UniPathway"/>
</dbReference>
<dbReference type="GO" id="GO:0008902">
    <property type="term" value="F:hydroxymethylpyrimidine kinase activity"/>
    <property type="evidence" value="ECO:0007669"/>
    <property type="project" value="UniProtKB-EC"/>
</dbReference>
<proteinExistence type="predicted"/>
<dbReference type="EMBL" id="RKST01000020">
    <property type="protein sequence ID" value="RUM96308.1"/>
    <property type="molecule type" value="Genomic_DNA"/>
</dbReference>
<dbReference type="InterPro" id="IPR013749">
    <property type="entry name" value="PM/HMP-P_kinase-1"/>
</dbReference>
<evidence type="ECO:0000256" key="1">
    <source>
        <dbReference type="ARBA" id="ARBA00004948"/>
    </source>
</evidence>
<dbReference type="EC" id="2.7.1.49" evidence="2"/>
<feature type="domain" description="Pyridoxamine kinase/Phosphomethylpyrimidine kinase" evidence="3">
    <location>
        <begin position="16"/>
        <end position="250"/>
    </location>
</feature>
<sequence>MAVNADPHVLVVAGSDSSGGAGIARDVETLAAFGVRACLAVTAVTVQTHVAVDHVEMMPPRLIAEQMLAALTANHISAVKIGMLGSEDAIGAVAAVLKQYPNVPTVFDPVMAASSGRALLPDGAIGVMRNDLIPLCTLVTPNLIELAILTGDEQAQGELTARRQGTVLLDDACDAVLVKGGHGSNSRSVDILLRRGQVPIRFDAPRLLGTMRGTGCMLASAAAAWLALGAPIEESVRKAKQLVHRRLRDGHAP</sequence>
<dbReference type="InterPro" id="IPR029056">
    <property type="entry name" value="Ribokinase-like"/>
</dbReference>
<organism evidence="4 5">
    <name type="scientific">Borborobacter arsenicus</name>
    <dbReference type="NCBI Taxonomy" id="1851146"/>
    <lineage>
        <taxon>Bacteria</taxon>
        <taxon>Pseudomonadati</taxon>
        <taxon>Pseudomonadota</taxon>
        <taxon>Alphaproteobacteria</taxon>
        <taxon>Hyphomicrobiales</taxon>
        <taxon>Phyllobacteriaceae</taxon>
        <taxon>Borborobacter</taxon>
    </lineage>
</organism>
<accession>A0A432V2H9</accession>
<dbReference type="UniPathway" id="UPA00060">
    <property type="reaction ID" value="UER00138"/>
</dbReference>
<dbReference type="SUPFAM" id="SSF53613">
    <property type="entry name" value="Ribokinase-like"/>
    <property type="match status" value="1"/>
</dbReference>
<dbReference type="Pfam" id="PF08543">
    <property type="entry name" value="Phos_pyr_kin"/>
    <property type="match status" value="1"/>
</dbReference>
<keyword evidence="5" id="KW-1185">Reference proteome</keyword>